<dbReference type="GO" id="GO:0016020">
    <property type="term" value="C:membrane"/>
    <property type="evidence" value="ECO:0007669"/>
    <property type="project" value="UniProtKB-SubCell"/>
</dbReference>
<feature type="transmembrane region" description="Helical" evidence="7">
    <location>
        <begin position="212"/>
        <end position="232"/>
    </location>
</feature>
<evidence type="ECO:0000313" key="9">
    <source>
        <dbReference type="Proteomes" id="UP000694557"/>
    </source>
</evidence>
<dbReference type="SUPFAM" id="SSF103473">
    <property type="entry name" value="MFS general substrate transporter"/>
    <property type="match status" value="1"/>
</dbReference>
<proteinExistence type="inferred from homology"/>
<feature type="transmembrane region" description="Helical" evidence="7">
    <location>
        <begin position="329"/>
        <end position="352"/>
    </location>
</feature>
<gene>
    <name evidence="8" type="primary">MFSD4B</name>
    <name evidence="8" type="synonym">mfsd4b</name>
</gene>
<comment type="subcellular location">
    <subcellularLocation>
        <location evidence="1">Membrane</location>
        <topology evidence="1">Multi-pass membrane protein</topology>
    </subcellularLocation>
</comment>
<evidence type="ECO:0000256" key="1">
    <source>
        <dbReference type="ARBA" id="ARBA00004141"/>
    </source>
</evidence>
<feature type="transmembrane region" description="Helical" evidence="7">
    <location>
        <begin position="282"/>
        <end position="304"/>
    </location>
</feature>
<evidence type="ECO:0000256" key="5">
    <source>
        <dbReference type="ARBA" id="ARBA00023136"/>
    </source>
</evidence>
<feature type="compositionally biased region" description="Acidic residues" evidence="6">
    <location>
        <begin position="22"/>
        <end position="35"/>
    </location>
</feature>
<feature type="compositionally biased region" description="Polar residues" evidence="6">
    <location>
        <begin position="616"/>
        <end position="625"/>
    </location>
</feature>
<comment type="similarity">
    <text evidence="2">Belongs to the major facilitator superfamily.</text>
</comment>
<feature type="compositionally biased region" description="Basic and acidic residues" evidence="6">
    <location>
        <begin position="547"/>
        <end position="556"/>
    </location>
</feature>
<feature type="transmembrane region" description="Helical" evidence="7">
    <location>
        <begin position="372"/>
        <end position="390"/>
    </location>
</feature>
<evidence type="ECO:0000256" key="4">
    <source>
        <dbReference type="ARBA" id="ARBA00022989"/>
    </source>
</evidence>
<keyword evidence="5 7" id="KW-0472">Membrane</keyword>
<feature type="region of interest" description="Disordered" evidence="6">
    <location>
        <begin position="538"/>
        <end position="560"/>
    </location>
</feature>
<dbReference type="PANTHER" id="PTHR23121:SF9">
    <property type="entry name" value="SODIUM-DEPENDENT GLUCOSE TRANSPORTER 1"/>
    <property type="match status" value="1"/>
</dbReference>
<feature type="transmembrane region" description="Helical" evidence="7">
    <location>
        <begin position="124"/>
        <end position="144"/>
    </location>
</feature>
<feature type="region of interest" description="Disordered" evidence="6">
    <location>
        <begin position="581"/>
        <end position="625"/>
    </location>
</feature>
<dbReference type="GeneTree" id="ENSGT00530000063320"/>
<dbReference type="CDD" id="cd17454">
    <property type="entry name" value="MFS_NaGLT1_MFSD4B"/>
    <property type="match status" value="1"/>
</dbReference>
<feature type="transmembrane region" description="Helical" evidence="7">
    <location>
        <begin position="175"/>
        <end position="200"/>
    </location>
</feature>
<feature type="transmembrane region" description="Helical" evidence="7">
    <location>
        <begin position="420"/>
        <end position="443"/>
    </location>
</feature>
<dbReference type="Ensembl" id="ENSOKIT00005045777.1">
    <property type="protein sequence ID" value="ENSOKIP00005043442.1"/>
    <property type="gene ID" value="ENSOKIG00005018318.1"/>
</dbReference>
<dbReference type="FunFam" id="1.20.1250.20:FF:000508">
    <property type="entry name" value="Sodium-dependent glucose transporter 1"/>
    <property type="match status" value="1"/>
</dbReference>
<evidence type="ECO:0000256" key="7">
    <source>
        <dbReference type="SAM" id="Phobius"/>
    </source>
</evidence>
<evidence type="ECO:0000256" key="3">
    <source>
        <dbReference type="ARBA" id="ARBA00022692"/>
    </source>
</evidence>
<feature type="transmembrane region" description="Helical" evidence="7">
    <location>
        <begin position="485"/>
        <end position="507"/>
    </location>
</feature>
<dbReference type="CTD" id="100037368"/>
<feature type="transmembrane region" description="Helical" evidence="7">
    <location>
        <begin position="84"/>
        <end position="104"/>
    </location>
</feature>
<reference evidence="8" key="2">
    <citation type="submission" date="2025-09" db="UniProtKB">
        <authorList>
            <consortium name="Ensembl"/>
        </authorList>
    </citation>
    <scope>IDENTIFICATION</scope>
</reference>
<sequence length="664" mass="71530">MSASAARDPVAKKKHVRFARMEEDDDDNDDQEEDTLFDKRKDTRRGLKSVMKGRKRSSNSEFDDEVEIIDGGGRASGSGGCSSWMITLALCASFLGLGMSISVLGPTFQDLAINVNQNISNISYIFVGRSMGYIGGSVLSGILFDCMNSHLLLGLSMLVTAFGMFAIPFSKTALLLTALMSSIGVSMGFLDTGGNVLILQTWGDQAGPHMQALHFSFAAGAFASPIIAKLLFGTDLDVATNSSMEASVANSTSPSFTDHVPQTVSSPTVIRFVHSSSTLKSMWAYVVIGGFILFVSLVFFILYARHSPSSGRAQTPSGKPLVSKHHNALIAMLFVFFFWYVGAEVAYGSFIFTYAKDYIHMDEAQAAGLNSLFWGTFAAGRGLAIFFATCMHPGTMILLSLVGCTLSSLFLTLFNSNRVALWVCTGVYGASMSTTFPSGISWVEQYTTVTGCSAAVFVVGAALGEMVLPALVGFLLGRIHDQPLLMYLALGTATITSILFPFMFWLASSPSGPSRTPRTRSHMEPDDSEYRQALLDSGANDEEEEQEQQREQKHDDEADQWNDADFEVIEMDDASLMISPNKAALSSPSKALSLSPNKGLSSPNKELPPPDVAGTSGDTTATSVPATLQSLVPTVGASFSDSISLQGDSPRRKLLRSLDRQKRD</sequence>
<feature type="transmembrane region" description="Helical" evidence="7">
    <location>
        <begin position="151"/>
        <end position="169"/>
    </location>
</feature>
<dbReference type="Proteomes" id="UP000694557">
    <property type="component" value="Unassembled WGS sequence"/>
</dbReference>
<feature type="transmembrane region" description="Helical" evidence="7">
    <location>
        <begin position="397"/>
        <end position="414"/>
    </location>
</feature>
<evidence type="ECO:0000256" key="2">
    <source>
        <dbReference type="ARBA" id="ARBA00008335"/>
    </source>
</evidence>
<keyword evidence="3 7" id="KW-0812">Transmembrane</keyword>
<dbReference type="InterPro" id="IPR036259">
    <property type="entry name" value="MFS_trans_sf"/>
</dbReference>
<feature type="region of interest" description="Disordered" evidence="6">
    <location>
        <begin position="1"/>
        <end position="40"/>
    </location>
</feature>
<evidence type="ECO:0000256" key="6">
    <source>
        <dbReference type="SAM" id="MobiDB-lite"/>
    </source>
</evidence>
<organism evidence="8 9">
    <name type="scientific">Oncorhynchus kisutch</name>
    <name type="common">Coho salmon</name>
    <name type="synonym">Salmo kisutch</name>
    <dbReference type="NCBI Taxonomy" id="8019"/>
    <lineage>
        <taxon>Eukaryota</taxon>
        <taxon>Metazoa</taxon>
        <taxon>Chordata</taxon>
        <taxon>Craniata</taxon>
        <taxon>Vertebrata</taxon>
        <taxon>Euteleostomi</taxon>
        <taxon>Actinopterygii</taxon>
        <taxon>Neopterygii</taxon>
        <taxon>Teleostei</taxon>
        <taxon>Protacanthopterygii</taxon>
        <taxon>Salmoniformes</taxon>
        <taxon>Salmonidae</taxon>
        <taxon>Salmoninae</taxon>
        <taxon>Oncorhynchus</taxon>
    </lineage>
</organism>
<keyword evidence="9" id="KW-1185">Reference proteome</keyword>
<evidence type="ECO:0000313" key="8">
    <source>
        <dbReference type="Ensembl" id="ENSOKIP00005043442.1"/>
    </source>
</evidence>
<protein>
    <submittedName>
        <fullName evidence="8">Major facilitator superfamily domain containing 4B</fullName>
    </submittedName>
</protein>
<dbReference type="PANTHER" id="PTHR23121">
    <property type="entry name" value="SODIUM-DEPENDENT GLUCOSE TRANSPORTER 1"/>
    <property type="match status" value="1"/>
</dbReference>
<accession>A0A8C7GGY0</accession>
<dbReference type="KEGG" id="oki:109866712"/>
<keyword evidence="4 7" id="KW-1133">Transmembrane helix</keyword>
<feature type="compositionally biased region" description="Low complexity" evidence="6">
    <location>
        <begin position="581"/>
        <end position="598"/>
    </location>
</feature>
<dbReference type="AlphaFoldDB" id="A0A8C7GGY0"/>
<feature type="region of interest" description="Disordered" evidence="6">
    <location>
        <begin position="639"/>
        <end position="664"/>
    </location>
</feature>
<name>A0A8C7GGY0_ONCKI</name>
<feature type="transmembrane region" description="Helical" evidence="7">
    <location>
        <begin position="455"/>
        <end position="479"/>
    </location>
</feature>
<reference evidence="8" key="1">
    <citation type="submission" date="2025-08" db="UniProtKB">
        <authorList>
            <consortium name="Ensembl"/>
        </authorList>
    </citation>
    <scope>IDENTIFICATION</scope>
</reference>
<dbReference type="Gene3D" id="1.20.1250.20">
    <property type="entry name" value="MFS general substrate transporter like domains"/>
    <property type="match status" value="2"/>
</dbReference>